<proteinExistence type="predicted"/>
<feature type="region of interest" description="Disordered" evidence="1">
    <location>
        <begin position="1"/>
        <end position="22"/>
    </location>
</feature>
<feature type="region of interest" description="Disordered" evidence="1">
    <location>
        <begin position="42"/>
        <end position="62"/>
    </location>
</feature>
<dbReference type="Proteomes" id="UP000245086">
    <property type="component" value="Unassembled WGS sequence"/>
</dbReference>
<accession>A0A2P2E8T5</accession>
<keyword evidence="3" id="KW-1185">Reference proteome</keyword>
<dbReference type="EMBL" id="BFBR01000003">
    <property type="protein sequence ID" value="GBF57465.1"/>
    <property type="molecule type" value="Genomic_DNA"/>
</dbReference>
<sequence>MAMRRANALRGPIGPTGLSSSSALSATGFTVHLCRIGFAVRDDNSNHMSSPPKRSEERGPRGVYVLGGPGSATAVRDDSVLYKLMFLTTRHPRRSAAQSGDLHSRYQKSACDGGSVLFASADA</sequence>
<comment type="caution">
    <text evidence="2">The sequence shown here is derived from an EMBL/GenBank/DDBJ whole genome shotgun (WGS) entry which is preliminary data.</text>
</comment>
<evidence type="ECO:0000256" key="1">
    <source>
        <dbReference type="SAM" id="MobiDB-lite"/>
    </source>
</evidence>
<organism evidence="2 3">
    <name type="scientific">Candidatus Phycosocius bacilliformis</name>
    <dbReference type="NCBI Taxonomy" id="1445552"/>
    <lineage>
        <taxon>Bacteria</taxon>
        <taxon>Pseudomonadati</taxon>
        <taxon>Pseudomonadota</taxon>
        <taxon>Alphaproteobacteria</taxon>
        <taxon>Caulobacterales</taxon>
        <taxon>Caulobacterales incertae sedis</taxon>
        <taxon>Candidatus Phycosocius</taxon>
    </lineage>
</organism>
<evidence type="ECO:0000313" key="2">
    <source>
        <dbReference type="EMBL" id="GBF57465.1"/>
    </source>
</evidence>
<name>A0A2P2E8T5_9PROT</name>
<dbReference type="AlphaFoldDB" id="A0A2P2E8T5"/>
<evidence type="ECO:0000313" key="3">
    <source>
        <dbReference type="Proteomes" id="UP000245086"/>
    </source>
</evidence>
<reference evidence="2 3" key="1">
    <citation type="journal article" date="2018" name="Genome Announc.">
        <title>Draft Genome Sequence of "Candidatus Phycosocius bacilliformis," an Alphaproteobacterial Ectosymbiont of the Hydrocarbon-Producing Green Alga Botryococcus braunii.</title>
        <authorList>
            <person name="Tanabe Y."/>
            <person name="Yamaguchi H."/>
            <person name="Watanabe M.M."/>
        </authorList>
    </citation>
    <scope>NUCLEOTIDE SEQUENCE [LARGE SCALE GENOMIC DNA]</scope>
    <source>
        <strain evidence="2 3">BOTRYCO-2</strain>
    </source>
</reference>
<gene>
    <name evidence="2" type="ORF">PbB2_01132</name>
</gene>
<protein>
    <submittedName>
        <fullName evidence="2">Uncharacterized protein</fullName>
    </submittedName>
</protein>